<evidence type="ECO:0000313" key="2">
    <source>
        <dbReference type="EMBL" id="MED6217437.1"/>
    </source>
</evidence>
<feature type="region of interest" description="Disordered" evidence="1">
    <location>
        <begin position="151"/>
        <end position="187"/>
    </location>
</feature>
<evidence type="ECO:0000313" key="3">
    <source>
        <dbReference type="Proteomes" id="UP001341840"/>
    </source>
</evidence>
<proteinExistence type="predicted"/>
<feature type="region of interest" description="Disordered" evidence="1">
    <location>
        <begin position="26"/>
        <end position="50"/>
    </location>
</feature>
<comment type="caution">
    <text evidence="2">The sequence shown here is derived from an EMBL/GenBank/DDBJ whole genome shotgun (WGS) entry which is preliminary data.</text>
</comment>
<organism evidence="2 3">
    <name type="scientific">Stylosanthes scabra</name>
    <dbReference type="NCBI Taxonomy" id="79078"/>
    <lineage>
        <taxon>Eukaryota</taxon>
        <taxon>Viridiplantae</taxon>
        <taxon>Streptophyta</taxon>
        <taxon>Embryophyta</taxon>
        <taxon>Tracheophyta</taxon>
        <taxon>Spermatophyta</taxon>
        <taxon>Magnoliopsida</taxon>
        <taxon>eudicotyledons</taxon>
        <taxon>Gunneridae</taxon>
        <taxon>Pentapetalae</taxon>
        <taxon>rosids</taxon>
        <taxon>fabids</taxon>
        <taxon>Fabales</taxon>
        <taxon>Fabaceae</taxon>
        <taxon>Papilionoideae</taxon>
        <taxon>50 kb inversion clade</taxon>
        <taxon>dalbergioids sensu lato</taxon>
        <taxon>Dalbergieae</taxon>
        <taxon>Pterocarpus clade</taxon>
        <taxon>Stylosanthes</taxon>
    </lineage>
</organism>
<reference evidence="2 3" key="1">
    <citation type="journal article" date="2023" name="Plants (Basel)">
        <title>Bridging the Gap: Combining Genomics and Transcriptomics Approaches to Understand Stylosanthes scabra, an Orphan Legume from the Brazilian Caatinga.</title>
        <authorList>
            <person name="Ferreira-Neto J.R.C."/>
            <person name="da Silva M.D."/>
            <person name="Binneck E."/>
            <person name="de Melo N.F."/>
            <person name="da Silva R.H."/>
            <person name="de Melo A.L.T.M."/>
            <person name="Pandolfi V."/>
            <person name="Bustamante F.O."/>
            <person name="Brasileiro-Vidal A.C."/>
            <person name="Benko-Iseppon A.M."/>
        </authorList>
    </citation>
    <scope>NUCLEOTIDE SEQUENCE [LARGE SCALE GENOMIC DNA]</scope>
    <source>
        <tissue evidence="2">Leaves</tissue>
    </source>
</reference>
<feature type="compositionally biased region" description="Polar residues" evidence="1">
    <location>
        <begin position="36"/>
        <end position="50"/>
    </location>
</feature>
<evidence type="ECO:0000256" key="1">
    <source>
        <dbReference type="SAM" id="MobiDB-lite"/>
    </source>
</evidence>
<sequence length="187" mass="19569">MRQTSDRHRRLGACSRATDVGEEWAEAAEAAEATQGGASTSQAVEVAGTSTQADLPSTTIQSSLSFPSQQAFLDGLSSPGFQQMINDILLEGDGGYRPETQFGGSQVHLDLNELVSGPSHIFIALGGTPSSAAHVPGGSWKVPFMEPARLPTPPSSLAPAEQPDEPAACGWARRAPRRRDCGTGGHM</sequence>
<keyword evidence="3" id="KW-1185">Reference proteome</keyword>
<accession>A0ABU6Z4B0</accession>
<gene>
    <name evidence="2" type="ORF">PIB30_017684</name>
</gene>
<dbReference type="Proteomes" id="UP001341840">
    <property type="component" value="Unassembled WGS sequence"/>
</dbReference>
<protein>
    <submittedName>
        <fullName evidence="2">Uncharacterized protein</fullName>
    </submittedName>
</protein>
<dbReference type="EMBL" id="JASCZI010271912">
    <property type="protein sequence ID" value="MED6217437.1"/>
    <property type="molecule type" value="Genomic_DNA"/>
</dbReference>
<name>A0ABU6Z4B0_9FABA</name>